<feature type="compositionally biased region" description="Low complexity" evidence="4">
    <location>
        <begin position="177"/>
        <end position="189"/>
    </location>
</feature>
<dbReference type="RefSeq" id="XP_002340420.1">
    <property type="nucleotide sequence ID" value="XM_002340379.1"/>
</dbReference>
<proteinExistence type="predicted"/>
<evidence type="ECO:0000256" key="1">
    <source>
        <dbReference type="ARBA" id="ARBA00023015"/>
    </source>
</evidence>
<accession>B8LTF5</accession>
<evidence type="ECO:0000256" key="2">
    <source>
        <dbReference type="ARBA" id="ARBA00023163"/>
    </source>
</evidence>
<feature type="region of interest" description="Disordered" evidence="4">
    <location>
        <begin position="74"/>
        <end position="132"/>
    </location>
</feature>
<dbReference type="GO" id="GO:0000976">
    <property type="term" value="F:transcription cis-regulatory region binding"/>
    <property type="evidence" value="ECO:0007669"/>
    <property type="project" value="TreeGrafter"/>
</dbReference>
<dbReference type="VEuPathDB" id="FungiDB:TSTA_064940"/>
<dbReference type="GO" id="GO:0045944">
    <property type="term" value="P:positive regulation of transcription by RNA polymerase II"/>
    <property type="evidence" value="ECO:0007669"/>
    <property type="project" value="TreeGrafter"/>
</dbReference>
<keyword evidence="3" id="KW-0539">Nucleus</keyword>
<keyword evidence="2" id="KW-0804">Transcription</keyword>
<keyword evidence="6" id="KW-1185">Reference proteome</keyword>
<reference evidence="6" key="1">
    <citation type="journal article" date="2015" name="Genome Announc.">
        <title>Genome sequence of the AIDS-associated pathogen Penicillium marneffei (ATCC18224) and its near taxonomic relative Talaromyces stipitatus (ATCC10500).</title>
        <authorList>
            <person name="Nierman W.C."/>
            <person name="Fedorova-Abrams N.D."/>
            <person name="Andrianopoulos A."/>
        </authorList>
    </citation>
    <scope>NUCLEOTIDE SEQUENCE [LARGE SCALE GENOMIC DNA]</scope>
    <source>
        <strain evidence="6">ATCC 10500 / CBS 375.48 / QM 6759 / NRRL 1006</strain>
    </source>
</reference>
<dbReference type="PhylomeDB" id="B8LTF5"/>
<dbReference type="GO" id="GO:0000981">
    <property type="term" value="F:DNA-binding transcription factor activity, RNA polymerase II-specific"/>
    <property type="evidence" value="ECO:0007669"/>
    <property type="project" value="InterPro"/>
</dbReference>
<dbReference type="PANTHER" id="PTHR37534:SF23">
    <property type="entry name" value="ZN(II)2CYS6 TRANSCRIPTION FACTOR (EUROFUNG)"/>
    <property type="match status" value="1"/>
</dbReference>
<feature type="compositionally biased region" description="Basic and acidic residues" evidence="4">
    <location>
        <begin position="110"/>
        <end position="123"/>
    </location>
</feature>
<evidence type="ECO:0000256" key="4">
    <source>
        <dbReference type="SAM" id="MobiDB-lite"/>
    </source>
</evidence>
<dbReference type="STRING" id="441959.B8LTF5"/>
<dbReference type="HOGENOM" id="CLU_023947_0_0_1"/>
<evidence type="ECO:0000256" key="3">
    <source>
        <dbReference type="ARBA" id="ARBA00023242"/>
    </source>
</evidence>
<dbReference type="OMA" id="YQSLQYY"/>
<dbReference type="GeneID" id="8105383"/>
<dbReference type="Proteomes" id="UP000001745">
    <property type="component" value="Unassembled WGS sequence"/>
</dbReference>
<dbReference type="GO" id="GO:0008270">
    <property type="term" value="F:zinc ion binding"/>
    <property type="evidence" value="ECO:0007669"/>
    <property type="project" value="InterPro"/>
</dbReference>
<name>B8LTF5_TALSN</name>
<evidence type="ECO:0000313" key="6">
    <source>
        <dbReference type="Proteomes" id="UP000001745"/>
    </source>
</evidence>
<dbReference type="PANTHER" id="PTHR37534">
    <property type="entry name" value="TRANSCRIPTIONAL ACTIVATOR PROTEIN UGA3"/>
    <property type="match status" value="1"/>
</dbReference>
<dbReference type="AlphaFoldDB" id="B8LTF5"/>
<dbReference type="eggNOG" id="ENOG502SUMK">
    <property type="taxonomic scope" value="Eukaryota"/>
</dbReference>
<gene>
    <name evidence="5" type="ORF">TSTA_064940</name>
</gene>
<protein>
    <submittedName>
        <fullName evidence="5">Uncharacterized protein</fullName>
    </submittedName>
</protein>
<dbReference type="CDD" id="cd00067">
    <property type="entry name" value="GAL4"/>
    <property type="match status" value="1"/>
</dbReference>
<dbReference type="GO" id="GO:0005634">
    <property type="term" value="C:nucleus"/>
    <property type="evidence" value="ECO:0007669"/>
    <property type="project" value="TreeGrafter"/>
</dbReference>
<feature type="region of interest" description="Disordered" evidence="4">
    <location>
        <begin position="175"/>
        <end position="197"/>
    </location>
</feature>
<dbReference type="InterPro" id="IPR001138">
    <property type="entry name" value="Zn2Cys6_DnaBD"/>
</dbReference>
<organism evidence="5 6">
    <name type="scientific">Talaromyces stipitatus (strain ATCC 10500 / CBS 375.48 / QM 6759 / NRRL 1006)</name>
    <name type="common">Penicillium stipitatum</name>
    <dbReference type="NCBI Taxonomy" id="441959"/>
    <lineage>
        <taxon>Eukaryota</taxon>
        <taxon>Fungi</taxon>
        <taxon>Dikarya</taxon>
        <taxon>Ascomycota</taxon>
        <taxon>Pezizomycotina</taxon>
        <taxon>Eurotiomycetes</taxon>
        <taxon>Eurotiomycetidae</taxon>
        <taxon>Eurotiales</taxon>
        <taxon>Trichocomaceae</taxon>
        <taxon>Talaromyces</taxon>
        <taxon>Talaromyces sect. Talaromyces</taxon>
    </lineage>
</organism>
<feature type="compositionally biased region" description="Polar residues" evidence="4">
    <location>
        <begin position="74"/>
        <end position="108"/>
    </location>
</feature>
<dbReference type="EMBL" id="EQ962652">
    <property type="protein sequence ID" value="EED23033.1"/>
    <property type="molecule type" value="Genomic_DNA"/>
</dbReference>
<sequence length="711" mass="80348">MDIQPRKRMKSGITRVRTGCYTCRRRKVKQSQYAGPAVSLVYTVKAMRYDTSSVTPKLSTLLWDWRVASRRETPSQQSLSPTALETWGQSTSSVSDTDNQTTVLQSEASALEKNESSVVDSHESSSQSQSNITIDSHLSPLDDAFLDTAPAWTWAATESFDTCHSMERMVRLRHTSDLSSSDDSTNPSDYGDSTQIPAISDTMFPNVSDYAYRASPLASMSDPSSLSDYYFSQWHNSVATLLPPVFRDITAEMPDFQPLRNAVLAISAAYVAHLESLIVRTAHRTRKSFYMPQKDHQYQSLQYYNQVIQGIGKCVEMYPQMNSLHVLAALLLSYYFELDSGSFAGGIGHMTVIDKFLSSHRDEIESHTTGQKLLSTWMNLRSQFVNRYLGSYIPSMSTHSIDMFPLNGMITPKGSHHDSITIMVCNCKLLSRKIILDWCVTRGESRSVGNSSPLDKILSRMSLPKARKESVSQLAAIDDDYWKSLEKCHAKLDEWHSTLELSELPIESYASQRRNLTGQSTNESNSLDILPLKFHTFEAAMNYAYYAQARMMCSLDVINRLRNPKFVVPPLTRKDCPWAELILRITAGLQISDCIYKNTFNAGILPILILCMVSCPRPDVASWIEGWIRKVEDFGVPLESGLPFGLIKRIIRFIINQRQSRRDVLLVLPLDTEDAEKSDLYQSDFRMHVGICGKDIYTGKLYNEIVEIPEV</sequence>
<dbReference type="OrthoDB" id="39175at2759"/>
<evidence type="ECO:0000313" key="5">
    <source>
        <dbReference type="EMBL" id="EED23033.1"/>
    </source>
</evidence>
<keyword evidence="1" id="KW-0805">Transcription regulation</keyword>
<dbReference type="InParanoid" id="B8LTF5"/>